<name>A0ABM9PPT2_9FLAO</name>
<comment type="caution">
    <text evidence="2">The sequence shown here is derived from an EMBL/GenBank/DDBJ whole genome shotgun (WGS) entry which is preliminary data.</text>
</comment>
<organism evidence="2 3">
    <name type="scientific">Tenacibaculum vairaonense</name>
    <dbReference type="NCBI Taxonomy" id="3137860"/>
    <lineage>
        <taxon>Bacteria</taxon>
        <taxon>Pseudomonadati</taxon>
        <taxon>Bacteroidota</taxon>
        <taxon>Flavobacteriia</taxon>
        <taxon>Flavobacteriales</taxon>
        <taxon>Flavobacteriaceae</taxon>
        <taxon>Tenacibaculum</taxon>
    </lineage>
</organism>
<proteinExistence type="predicted"/>
<dbReference type="EMBL" id="CAXJRC010000042">
    <property type="protein sequence ID" value="CAL2107777.1"/>
    <property type="molecule type" value="Genomic_DNA"/>
</dbReference>
<reference evidence="2 3" key="1">
    <citation type="submission" date="2024-05" db="EMBL/GenBank/DDBJ databases">
        <authorList>
            <person name="Duchaud E."/>
        </authorList>
    </citation>
    <scope>NUCLEOTIDE SEQUENCE [LARGE SCALE GENOMIC DNA]</scope>
    <source>
        <strain evidence="2">Ena-SAMPLE-TAB-13-05-2024-13:56:06:370-140305</strain>
    </source>
</reference>
<keyword evidence="3" id="KW-1185">Reference proteome</keyword>
<dbReference type="Pfam" id="PF04738">
    <property type="entry name" value="Lant_dehydr_N"/>
    <property type="match status" value="1"/>
</dbReference>
<dbReference type="RefSeq" id="WP_348739366.1">
    <property type="nucleotide sequence ID" value="NZ_CAXJRC010000042.1"/>
</dbReference>
<evidence type="ECO:0000313" key="2">
    <source>
        <dbReference type="EMBL" id="CAL2107777.1"/>
    </source>
</evidence>
<evidence type="ECO:0000259" key="1">
    <source>
        <dbReference type="Pfam" id="PF04738"/>
    </source>
</evidence>
<sequence>MTNTKNPYYFLNTFYFRTPLFPVNFYKKIFEKKEVPYEELNAIWKNEQINEAVFIASPALHKQLAKLFLGEIKQTKKKEQLKYAFLKYLIRLSTRCTPFGLFASVSYGALEKETNIELIDTNSYRKENRLDTHVLSSILETLSNIPTIKSQLLFYTNNSLYKIANQYRYIEYQLLNNKRSYSVEAVEDTIYLEKILQKAKEGITIQNLVEVIVKIDTTITKEEATIFINSLIENQLLISSLSINLTGEDTLEYTIASLKEMEIPSDVLNFIEELQYKLGLLDGNKESFKNIHQSIQVMLKRIDIPFNPKYLIQTDMFGVTSANKLKATHLYTIKKTIPFLNKLSVYNENANLAQFKKAFIERYESKEIPLAHVLDVETGIGYIQHNAISDTTSFLENINPKSNKKDKSLLWTEVNEILLFKLLKIKGGFVLELTDKDFENIGFDWKYTPDTITAFTEIFKDGEEERIILHGFTNNAGKLLGRFSYGDKRLESHLNEITEIEKQLNPNKILAEIVHLPESRTGNILKRTHVRDYEIPYLGKSTLPINNQIPINDLLVSVKNNKVILKSKKLNKEVVPKLTNAHNYAPKALPIYHFLCDLQSQDEKKYIGFSWPSIVEGYSFLPRVVYKNVIISKATWCFTNKVIEKLIYNITEDTKLLEAVLEFREKFKIPRYVQYSKKDNSLLIDFQNIESIKLLLNSVKNKKVWRLDEFLFTNDSVVQHNKESFANEFIFTFHKKESFNTI</sequence>
<accession>A0ABM9PPT2</accession>
<dbReference type="Proteomes" id="UP001497602">
    <property type="component" value="Unassembled WGS sequence"/>
</dbReference>
<dbReference type="InterPro" id="IPR006827">
    <property type="entry name" value="Lant_deHydtase_N"/>
</dbReference>
<feature type="domain" description="Lantibiotic dehydratase N-terminal" evidence="1">
    <location>
        <begin position="46"/>
        <end position="695"/>
    </location>
</feature>
<protein>
    <submittedName>
        <fullName evidence="2">Lantibiotic biosynthesis protein</fullName>
    </submittedName>
</protein>
<gene>
    <name evidence="2" type="ORF">T190115A13A_50019</name>
</gene>
<evidence type="ECO:0000313" key="3">
    <source>
        <dbReference type="Proteomes" id="UP001497602"/>
    </source>
</evidence>